<dbReference type="Proteomes" id="UP000475862">
    <property type="component" value="Unassembled WGS sequence"/>
</dbReference>
<proteinExistence type="predicted"/>
<dbReference type="OrthoDB" id="6607905at2759"/>
<accession>A0A6G0T2Z3</accession>
<evidence type="ECO:0000313" key="2">
    <source>
        <dbReference type="Proteomes" id="UP000475862"/>
    </source>
</evidence>
<sequence>MVKFIRTTFVRRIKSSTSESKAKKLYCLNEAKQFTLPFIKTCSTLTRNFSPVSDEDFETADFHHQIYLYHYAPNQPNPSTSNSIPLFTTQSESELVNISELTFIKLKPTTGKKLERNTNLNFSSTDANKAFFNYFETKRPKLAATASDAKTDSLKHLIPDLLSMLDMHLRTYKRRSIELIDNILSTPHMNNVSSVATY</sequence>
<reference evidence="1 2" key="1">
    <citation type="submission" date="2019-08" db="EMBL/GenBank/DDBJ databases">
        <title>The genome of the soybean aphid Biotype 1, its phylome, world population structure and adaptation to the North American continent.</title>
        <authorList>
            <person name="Giordano R."/>
            <person name="Donthu R.K."/>
            <person name="Hernandez A.G."/>
            <person name="Wright C.L."/>
            <person name="Zimin A.V."/>
        </authorList>
    </citation>
    <scope>NUCLEOTIDE SEQUENCE [LARGE SCALE GENOMIC DNA]</scope>
    <source>
        <tissue evidence="1">Whole aphids</tissue>
    </source>
</reference>
<organism evidence="1 2">
    <name type="scientific">Aphis glycines</name>
    <name type="common">Soybean aphid</name>
    <dbReference type="NCBI Taxonomy" id="307491"/>
    <lineage>
        <taxon>Eukaryota</taxon>
        <taxon>Metazoa</taxon>
        <taxon>Ecdysozoa</taxon>
        <taxon>Arthropoda</taxon>
        <taxon>Hexapoda</taxon>
        <taxon>Insecta</taxon>
        <taxon>Pterygota</taxon>
        <taxon>Neoptera</taxon>
        <taxon>Paraneoptera</taxon>
        <taxon>Hemiptera</taxon>
        <taxon>Sternorrhyncha</taxon>
        <taxon>Aphidomorpha</taxon>
        <taxon>Aphidoidea</taxon>
        <taxon>Aphididae</taxon>
        <taxon>Aphidini</taxon>
        <taxon>Aphis</taxon>
        <taxon>Aphis</taxon>
    </lineage>
</organism>
<evidence type="ECO:0000313" key="1">
    <source>
        <dbReference type="EMBL" id="KAE9524778.1"/>
    </source>
</evidence>
<gene>
    <name evidence="1" type="ORF">AGLY_014828</name>
</gene>
<dbReference type="EMBL" id="VYZN01000065">
    <property type="protein sequence ID" value="KAE9524778.1"/>
    <property type="molecule type" value="Genomic_DNA"/>
</dbReference>
<evidence type="ECO:0008006" key="3">
    <source>
        <dbReference type="Google" id="ProtNLM"/>
    </source>
</evidence>
<keyword evidence="2" id="KW-1185">Reference proteome</keyword>
<comment type="caution">
    <text evidence="1">The sequence shown here is derived from an EMBL/GenBank/DDBJ whole genome shotgun (WGS) entry which is preliminary data.</text>
</comment>
<name>A0A6G0T2Z3_APHGL</name>
<dbReference type="AlphaFoldDB" id="A0A6G0T2Z3"/>
<protein>
    <recommendedName>
        <fullName evidence="3">BESS domain-containing protein</fullName>
    </recommendedName>
</protein>